<dbReference type="Pfam" id="PF01263">
    <property type="entry name" value="Aldose_epim"/>
    <property type="match status" value="1"/>
</dbReference>
<dbReference type="EMBL" id="JBHRXK010000001">
    <property type="protein sequence ID" value="MFC3549869.1"/>
    <property type="molecule type" value="Genomic_DNA"/>
</dbReference>
<evidence type="ECO:0000313" key="1">
    <source>
        <dbReference type="EMBL" id="MFC3549869.1"/>
    </source>
</evidence>
<protein>
    <submittedName>
        <fullName evidence="1">Aldose 1-epimerase</fullName>
    </submittedName>
</protein>
<reference evidence="2" key="1">
    <citation type="journal article" date="2019" name="Int. J. Syst. Evol. Microbiol.">
        <title>The Global Catalogue of Microorganisms (GCM) 10K type strain sequencing project: providing services to taxonomists for standard genome sequencing and annotation.</title>
        <authorList>
            <consortium name="The Broad Institute Genomics Platform"/>
            <consortium name="The Broad Institute Genome Sequencing Center for Infectious Disease"/>
            <person name="Wu L."/>
            <person name="Ma J."/>
        </authorList>
    </citation>
    <scope>NUCLEOTIDE SEQUENCE [LARGE SCALE GENOMIC DNA]</scope>
    <source>
        <strain evidence="2">KCTC 42875</strain>
    </source>
</reference>
<dbReference type="InterPro" id="IPR014718">
    <property type="entry name" value="GH-type_carb-bd"/>
</dbReference>
<organism evidence="1 2">
    <name type="scientific">Lysobacter cavernae</name>
    <dbReference type="NCBI Taxonomy" id="1685901"/>
    <lineage>
        <taxon>Bacteria</taxon>
        <taxon>Pseudomonadati</taxon>
        <taxon>Pseudomonadota</taxon>
        <taxon>Gammaproteobacteria</taxon>
        <taxon>Lysobacterales</taxon>
        <taxon>Lysobacteraceae</taxon>
        <taxon>Lysobacter</taxon>
    </lineage>
</organism>
<gene>
    <name evidence="1" type="ORF">ACFOLC_02455</name>
</gene>
<proteinExistence type="predicted"/>
<keyword evidence="2" id="KW-1185">Reference proteome</keyword>
<name>A0ABV7RJT5_9GAMM</name>
<accession>A0ABV7RJT5</accession>
<dbReference type="InterPro" id="IPR008183">
    <property type="entry name" value="Aldose_1/G6P_1-epimerase"/>
</dbReference>
<dbReference type="Proteomes" id="UP001595740">
    <property type="component" value="Unassembled WGS sequence"/>
</dbReference>
<dbReference type="SUPFAM" id="SSF74650">
    <property type="entry name" value="Galactose mutarotase-like"/>
    <property type="match status" value="1"/>
</dbReference>
<evidence type="ECO:0000313" key="2">
    <source>
        <dbReference type="Proteomes" id="UP001595740"/>
    </source>
</evidence>
<sequence length="271" mass="29590">MAPDAAMTQLAPGPLITLAQGSVSVDIAPQAGGRIAQVRIDGVEQLVGYSADNPAMIAWGSYPMVPWAGRVRRGEFAFDGEHHHLPTNLGGHAIHGVGLALPWQVDAQSPQHVELSLALPKDQSWPFGGFARQRIDVAPDRLHMTLSVTAVDRAMPATLGWHPWWCKPDLVEFAPTALYPRDAEGIATLPLAPPPPGPWDDCFINHAPVRVHHGDQRLRLTSDCTHWVVYDQPAHATCIEPQTGPPDAFNLAPNRLAPGETAQAWFLWEWL</sequence>
<dbReference type="Gene3D" id="2.70.98.10">
    <property type="match status" value="1"/>
</dbReference>
<dbReference type="InterPro" id="IPR011013">
    <property type="entry name" value="Gal_mutarotase_sf_dom"/>
</dbReference>
<comment type="caution">
    <text evidence="1">The sequence shown here is derived from an EMBL/GenBank/DDBJ whole genome shotgun (WGS) entry which is preliminary data.</text>
</comment>
<dbReference type="RefSeq" id="WP_386757184.1">
    <property type="nucleotide sequence ID" value="NZ_JBHRXK010000001.1"/>
</dbReference>